<dbReference type="RefSeq" id="WP_020040452.1">
    <property type="nucleotide sequence ID" value="NZ_KE557279.1"/>
</dbReference>
<feature type="region of interest" description="Disordered" evidence="1">
    <location>
        <begin position="113"/>
        <end position="137"/>
    </location>
</feature>
<evidence type="ECO:0000313" key="3">
    <source>
        <dbReference type="EMBL" id="EPX78627.1"/>
    </source>
</evidence>
<feature type="compositionally biased region" description="Basic and acidic residues" evidence="1">
    <location>
        <begin position="117"/>
        <end position="127"/>
    </location>
</feature>
<feature type="domain" description="Methyltransferase FkbM" evidence="2">
    <location>
        <begin position="57"/>
        <end position="215"/>
    </location>
</feature>
<evidence type="ECO:0000256" key="1">
    <source>
        <dbReference type="SAM" id="MobiDB-lite"/>
    </source>
</evidence>
<dbReference type="NCBIfam" id="TIGR01444">
    <property type="entry name" value="fkbM_fam"/>
    <property type="match status" value="1"/>
</dbReference>
<dbReference type="Gene3D" id="3.40.50.150">
    <property type="entry name" value="Vaccinia Virus protein VP39"/>
    <property type="match status" value="1"/>
</dbReference>
<dbReference type="HOGENOM" id="CLU_068034_3_2_5"/>
<comment type="caution">
    <text evidence="3">The sequence shown here is derived from an EMBL/GenBank/DDBJ whole genome shotgun (WGS) entry which is preliminary data.</text>
</comment>
<dbReference type="OrthoDB" id="4104638at2"/>
<gene>
    <name evidence="3" type="ORF">Salmuc_04208</name>
</gene>
<name>S9QFI5_9RHOB</name>
<dbReference type="Proteomes" id="UP000015347">
    <property type="component" value="Unassembled WGS sequence"/>
</dbReference>
<dbReference type="GO" id="GO:0008168">
    <property type="term" value="F:methyltransferase activity"/>
    <property type="evidence" value="ECO:0007669"/>
    <property type="project" value="UniProtKB-KW"/>
</dbReference>
<keyword evidence="4" id="KW-1185">Reference proteome</keyword>
<dbReference type="GO" id="GO:0032259">
    <property type="term" value="P:methylation"/>
    <property type="evidence" value="ECO:0007669"/>
    <property type="project" value="UniProtKB-KW"/>
</dbReference>
<keyword evidence="3" id="KW-0808">Transferase</keyword>
<organism evidence="3 4">
    <name type="scientific">Salipiger mucosus DSM 16094</name>
    <dbReference type="NCBI Taxonomy" id="1123237"/>
    <lineage>
        <taxon>Bacteria</taxon>
        <taxon>Pseudomonadati</taxon>
        <taxon>Pseudomonadota</taxon>
        <taxon>Alphaproteobacteria</taxon>
        <taxon>Rhodobacterales</taxon>
        <taxon>Roseobacteraceae</taxon>
        <taxon>Salipiger</taxon>
    </lineage>
</organism>
<reference evidence="4" key="1">
    <citation type="journal article" date="2014" name="Stand. Genomic Sci.">
        <title>Genome sequence of the exopolysaccharide-producing Salipiger mucosus type strain (DSM 16094(T)), a moderately halophilic member of the Roseobacter clade.</title>
        <authorList>
            <person name="Riedel T."/>
            <person name="Spring S."/>
            <person name="Fiebig A."/>
            <person name="Petersen J."/>
            <person name="Kyrpides N.C."/>
            <person name="Goker M."/>
            <person name="Klenk H.P."/>
        </authorList>
    </citation>
    <scope>NUCLEOTIDE SEQUENCE [LARGE SCALE GENOMIC DNA]</scope>
    <source>
        <strain evidence="4">DSM 16094</strain>
    </source>
</reference>
<dbReference type="AlphaFoldDB" id="S9QFI5"/>
<protein>
    <submittedName>
        <fullName evidence="3">Methyltransferase FkbM</fullName>
    </submittedName>
</protein>
<dbReference type="PANTHER" id="PTHR34203">
    <property type="entry name" value="METHYLTRANSFERASE, FKBM FAMILY PROTEIN"/>
    <property type="match status" value="1"/>
</dbReference>
<evidence type="ECO:0000259" key="2">
    <source>
        <dbReference type="Pfam" id="PF05050"/>
    </source>
</evidence>
<dbReference type="InterPro" id="IPR006342">
    <property type="entry name" value="FkbM_mtfrase"/>
</dbReference>
<dbReference type="Pfam" id="PF05050">
    <property type="entry name" value="Methyltransf_21"/>
    <property type="match status" value="1"/>
</dbReference>
<dbReference type="EMBL" id="APVH01000038">
    <property type="protein sequence ID" value="EPX78627.1"/>
    <property type="molecule type" value="Genomic_DNA"/>
</dbReference>
<evidence type="ECO:0000313" key="4">
    <source>
        <dbReference type="Proteomes" id="UP000015347"/>
    </source>
</evidence>
<dbReference type="InterPro" id="IPR029063">
    <property type="entry name" value="SAM-dependent_MTases_sf"/>
</dbReference>
<dbReference type="eggNOG" id="COG0144">
    <property type="taxonomic scope" value="Bacteria"/>
</dbReference>
<proteinExistence type="predicted"/>
<dbReference type="PANTHER" id="PTHR34203:SF15">
    <property type="entry name" value="SLL1173 PROTEIN"/>
    <property type="match status" value="1"/>
</dbReference>
<accession>S9QFI5</accession>
<dbReference type="SUPFAM" id="SSF53335">
    <property type="entry name" value="S-adenosyl-L-methionine-dependent methyltransferases"/>
    <property type="match status" value="1"/>
</dbReference>
<dbReference type="STRING" id="1123237.Salmuc_04208"/>
<sequence>MARRDTPLRRLKYRLLSRLPGQAGLNYARKLRKLDAPRAEAQMRAALEASAGGICIDLGANMGVHSRTMAARAGKVYAFEPDPWTAARLRENLSDLPNVEVIEAAAGPEAGTVHLYRTPDFDSDRETQSQSSSLLAEKRNIDREHAIDVEMVDFPAFLEGLEGEISVIKMDIEGAEVALMEALLDHPVLERIGHIFVETHESRIPELAPRTEALRARARGLSRPVINLDWK</sequence>
<dbReference type="InterPro" id="IPR052514">
    <property type="entry name" value="SAM-dependent_MTase"/>
</dbReference>
<keyword evidence="3" id="KW-0489">Methyltransferase</keyword>